<dbReference type="SUPFAM" id="SSF51197">
    <property type="entry name" value="Clavaminate synthase-like"/>
    <property type="match status" value="1"/>
</dbReference>
<dbReference type="InterPro" id="IPR008775">
    <property type="entry name" value="Phytyl_CoA_dOase-like"/>
</dbReference>
<protein>
    <submittedName>
        <fullName evidence="1">Phytanoyl-CoA dioxygenase family protein</fullName>
    </submittedName>
</protein>
<keyword evidence="1" id="KW-0223">Dioxygenase</keyword>
<proteinExistence type="predicted"/>
<comment type="caution">
    <text evidence="1">The sequence shown here is derived from an EMBL/GenBank/DDBJ whole genome shotgun (WGS) entry which is preliminary data.</text>
</comment>
<accession>A0A9X1SXY8</accession>
<sequence length="262" mass="27558">MSIDTSADLRGSMIRDGFAALPGLLGLAHLQQLRAAVGELQARAGTLTASSDDFVLEAAGIGGWAAWQQDQPPLAGVLRSASRIHQHVTAFDDIQQSLGLAEGPVAAVAGTPGRLVNAFLWAKPPLVGSEKPWHQDMAFAPTGFDLDTSSVLTVWIAVEPATTRNGCLQFIPGSHRKGLLPHVGDPERGPGQPAAQQAVEPHVELEGTAVQDQALSLPLAPGSAVLFDGMVLHRSAPNLTASEPRTAVSFVYQVPRPAWTRA</sequence>
<keyword evidence="1" id="KW-0560">Oxidoreductase</keyword>
<dbReference type="Pfam" id="PF05721">
    <property type="entry name" value="PhyH"/>
    <property type="match status" value="1"/>
</dbReference>
<dbReference type="GO" id="GO:0005506">
    <property type="term" value="F:iron ion binding"/>
    <property type="evidence" value="ECO:0007669"/>
    <property type="project" value="UniProtKB-ARBA"/>
</dbReference>
<dbReference type="Gene3D" id="2.60.120.620">
    <property type="entry name" value="q2cbj1_9rhob like domain"/>
    <property type="match status" value="1"/>
</dbReference>
<dbReference type="EMBL" id="JAJOMB010000024">
    <property type="protein sequence ID" value="MCD5315730.1"/>
    <property type="molecule type" value="Genomic_DNA"/>
</dbReference>
<organism evidence="1 2">
    <name type="scientific">Kineosporia babensis</name>
    <dbReference type="NCBI Taxonomy" id="499548"/>
    <lineage>
        <taxon>Bacteria</taxon>
        <taxon>Bacillati</taxon>
        <taxon>Actinomycetota</taxon>
        <taxon>Actinomycetes</taxon>
        <taxon>Kineosporiales</taxon>
        <taxon>Kineosporiaceae</taxon>
        <taxon>Kineosporia</taxon>
    </lineage>
</organism>
<keyword evidence="2" id="KW-1185">Reference proteome</keyword>
<gene>
    <name evidence="1" type="ORF">LR394_33025</name>
</gene>
<dbReference type="Proteomes" id="UP001138997">
    <property type="component" value="Unassembled WGS sequence"/>
</dbReference>
<name>A0A9X1SXY8_9ACTN</name>
<dbReference type="AlphaFoldDB" id="A0A9X1SXY8"/>
<dbReference type="PANTHER" id="PTHR20883:SF48">
    <property type="entry name" value="ECTOINE DIOXYGENASE"/>
    <property type="match status" value="1"/>
</dbReference>
<evidence type="ECO:0000313" key="1">
    <source>
        <dbReference type="EMBL" id="MCD5315730.1"/>
    </source>
</evidence>
<dbReference type="RefSeq" id="WP_231448550.1">
    <property type="nucleotide sequence ID" value="NZ_JAJOMB010000024.1"/>
</dbReference>
<dbReference type="PANTHER" id="PTHR20883">
    <property type="entry name" value="PHYTANOYL-COA DIOXYGENASE DOMAIN CONTAINING 1"/>
    <property type="match status" value="1"/>
</dbReference>
<evidence type="ECO:0000313" key="2">
    <source>
        <dbReference type="Proteomes" id="UP001138997"/>
    </source>
</evidence>
<reference evidence="1" key="1">
    <citation type="submission" date="2021-11" db="EMBL/GenBank/DDBJ databases">
        <title>Streptomyces corallinus and Kineosporia corallina sp. nov., two new coral-derived marine actinobacteria.</title>
        <authorList>
            <person name="Buangrab K."/>
            <person name="Sutthacheep M."/>
            <person name="Yeemin T."/>
            <person name="Harunari E."/>
            <person name="Igarashi Y."/>
            <person name="Sripreechasak P."/>
            <person name="Kanchanasin P."/>
            <person name="Tanasupawat S."/>
            <person name="Phongsopitanun W."/>
        </authorList>
    </citation>
    <scope>NUCLEOTIDE SEQUENCE</scope>
    <source>
        <strain evidence="1">JCM 31032</strain>
    </source>
</reference>
<dbReference type="GO" id="GO:0016706">
    <property type="term" value="F:2-oxoglutarate-dependent dioxygenase activity"/>
    <property type="evidence" value="ECO:0007669"/>
    <property type="project" value="UniProtKB-ARBA"/>
</dbReference>